<keyword evidence="1" id="KW-0547">Nucleotide-binding</keyword>
<comment type="caution">
    <text evidence="3">The sequence shown here is derived from an EMBL/GenBank/DDBJ whole genome shotgun (WGS) entry which is preliminary data.</text>
</comment>
<dbReference type="Gene3D" id="3.60.21.10">
    <property type="match status" value="1"/>
</dbReference>
<protein>
    <submittedName>
        <fullName evidence="3">5'-nucleotidase</fullName>
    </submittedName>
</protein>
<dbReference type="InterPro" id="IPR029052">
    <property type="entry name" value="Metallo-depent_PP-like"/>
</dbReference>
<evidence type="ECO:0000256" key="1">
    <source>
        <dbReference type="RuleBase" id="RU362119"/>
    </source>
</evidence>
<evidence type="ECO:0000259" key="2">
    <source>
        <dbReference type="Pfam" id="PF02872"/>
    </source>
</evidence>
<evidence type="ECO:0000313" key="3">
    <source>
        <dbReference type="EMBL" id="TCO34154.1"/>
    </source>
</evidence>
<organism evidence="3 4">
    <name type="scientific">Kribbella steppae</name>
    <dbReference type="NCBI Taxonomy" id="2512223"/>
    <lineage>
        <taxon>Bacteria</taxon>
        <taxon>Bacillati</taxon>
        <taxon>Actinomycetota</taxon>
        <taxon>Actinomycetes</taxon>
        <taxon>Propionibacteriales</taxon>
        <taxon>Kribbellaceae</taxon>
        <taxon>Kribbella</taxon>
    </lineage>
</organism>
<dbReference type="InterPro" id="IPR008334">
    <property type="entry name" value="5'-Nucleotdase_C"/>
</dbReference>
<dbReference type="InterPro" id="IPR006179">
    <property type="entry name" value="5_nucleotidase/apyrase"/>
</dbReference>
<dbReference type="Proteomes" id="UP000294508">
    <property type="component" value="Unassembled WGS sequence"/>
</dbReference>
<dbReference type="GO" id="GO:0008253">
    <property type="term" value="F:5'-nucleotidase activity"/>
    <property type="evidence" value="ECO:0007669"/>
    <property type="project" value="TreeGrafter"/>
</dbReference>
<accession>A0A4R2HSA2</accession>
<name>A0A4R2HSA2_9ACTN</name>
<dbReference type="PANTHER" id="PTHR11575:SF24">
    <property type="entry name" value="5'-NUCLEOTIDASE"/>
    <property type="match status" value="1"/>
</dbReference>
<feature type="signal peptide" evidence="1">
    <location>
        <begin position="1"/>
        <end position="25"/>
    </location>
</feature>
<dbReference type="Gene3D" id="3.90.780.10">
    <property type="entry name" value="5'-Nucleotidase, C-terminal domain"/>
    <property type="match status" value="1"/>
</dbReference>
<proteinExistence type="inferred from homology"/>
<dbReference type="GO" id="GO:0030288">
    <property type="term" value="C:outer membrane-bounded periplasmic space"/>
    <property type="evidence" value="ECO:0007669"/>
    <property type="project" value="TreeGrafter"/>
</dbReference>
<dbReference type="SUPFAM" id="SSF56300">
    <property type="entry name" value="Metallo-dependent phosphatases"/>
    <property type="match status" value="1"/>
</dbReference>
<keyword evidence="1" id="KW-0378">Hydrolase</keyword>
<dbReference type="Pfam" id="PF02872">
    <property type="entry name" value="5_nucleotid_C"/>
    <property type="match status" value="1"/>
</dbReference>
<gene>
    <name evidence="3" type="ORF">EV652_102219</name>
</gene>
<dbReference type="RefSeq" id="WP_242001589.1">
    <property type="nucleotide sequence ID" value="NZ_SLWN01000002.1"/>
</dbReference>
<comment type="similarity">
    <text evidence="1">Belongs to the 5'-nucleotidase family.</text>
</comment>
<dbReference type="GO" id="GO:0009166">
    <property type="term" value="P:nucleotide catabolic process"/>
    <property type="evidence" value="ECO:0007669"/>
    <property type="project" value="InterPro"/>
</dbReference>
<feature type="domain" description="5'-Nucleotidase C-terminal" evidence="2">
    <location>
        <begin position="388"/>
        <end position="563"/>
    </location>
</feature>
<dbReference type="InterPro" id="IPR036907">
    <property type="entry name" value="5'-Nucleotdase_C_sf"/>
</dbReference>
<dbReference type="GO" id="GO:0008768">
    <property type="term" value="F:UDP-sugar diphosphatase activity"/>
    <property type="evidence" value="ECO:0007669"/>
    <property type="project" value="TreeGrafter"/>
</dbReference>
<feature type="chain" id="PRO_5039764191" evidence="1">
    <location>
        <begin position="26"/>
        <end position="600"/>
    </location>
</feature>
<reference evidence="3 4" key="1">
    <citation type="journal article" date="2015" name="Stand. Genomic Sci.">
        <title>Genomic Encyclopedia of Bacterial and Archaeal Type Strains, Phase III: the genomes of soil and plant-associated and newly described type strains.</title>
        <authorList>
            <person name="Whitman W.B."/>
            <person name="Woyke T."/>
            <person name="Klenk H.P."/>
            <person name="Zhou Y."/>
            <person name="Lilburn T.G."/>
            <person name="Beck B.J."/>
            <person name="De Vos P."/>
            <person name="Vandamme P."/>
            <person name="Eisen J.A."/>
            <person name="Garrity G."/>
            <person name="Hugenholtz P."/>
            <person name="Kyrpides N.C."/>
        </authorList>
    </citation>
    <scope>NUCLEOTIDE SEQUENCE [LARGE SCALE GENOMIC DNA]</scope>
    <source>
        <strain evidence="3 4">VKM Ac-2572</strain>
    </source>
</reference>
<sequence>MRRDRPSRAIATALAAILTAGLAPAAPASAAEAVTTSVPDPAATSVPVQLVSMTDFHGYLRPPSTADGGTITGPDGKAQVVGGAAYLATHLNTIRAGKQNSIFFADGDSFSGWPFEVDAHADEPTIEVMNALGVEFSSVGNHELDVSKSFLVDHMARGTCFGTIGVDSCFTDSTGRRFHGADFTFQSANIVDSKGRTIVAPYTIRWVQDNGRAYPIGFIGLTVPDTPVGSTSFQPDLKALDPVASANAAAAELTRRGVKAIVLNMHDGGTDGSATYDNCVNPSGPAIDLARQVTPQIDAIVTGHWHAAFNCSIPDPAGNPRPVVEAANHGRLINEINVQLDPRTGEVLRDQTTSTNHAVTRDVTPDPKIQSIVDYWTTAGERKYAEPVATITGDFTRTANAVGESTLADLAADVHLWTARQNGPADLGIIAAKPATGSTALRGDLLVANSNKPGDADGRVLLGESWDAYGYGNPVLTVSLTGAQLDAVLEQQWQTQADGTVKFAPLAVSGNVAYSFDAAKPVGQKVDPADVKIDGAALDPAKTYRIAALAYTVIGADGYSAFKSYTNPVRNNTDHETFAAYLRTHKTLTPAPLTRVTQKG</sequence>
<dbReference type="AlphaFoldDB" id="A0A4R2HSA2"/>
<dbReference type="EMBL" id="SLWN01000002">
    <property type="protein sequence ID" value="TCO34154.1"/>
    <property type="molecule type" value="Genomic_DNA"/>
</dbReference>
<dbReference type="PANTHER" id="PTHR11575">
    <property type="entry name" value="5'-NUCLEOTIDASE-RELATED"/>
    <property type="match status" value="1"/>
</dbReference>
<evidence type="ECO:0000313" key="4">
    <source>
        <dbReference type="Proteomes" id="UP000294508"/>
    </source>
</evidence>
<keyword evidence="1" id="KW-0732">Signal</keyword>
<dbReference type="SUPFAM" id="SSF55816">
    <property type="entry name" value="5'-nucleotidase (syn. UDP-sugar hydrolase), C-terminal domain"/>
    <property type="match status" value="1"/>
</dbReference>
<dbReference type="PRINTS" id="PR01607">
    <property type="entry name" value="APYRASEFAMLY"/>
</dbReference>
<dbReference type="GO" id="GO:0000166">
    <property type="term" value="F:nucleotide binding"/>
    <property type="evidence" value="ECO:0007669"/>
    <property type="project" value="UniProtKB-KW"/>
</dbReference>
<keyword evidence="4" id="KW-1185">Reference proteome</keyword>